<name>A0A8H3W1X4_9PEZI</name>
<sequence length="90" mass="10319">MGRHRRSLGPAFARSFRWPRSDEAVNMRNRHDSRSNYVLFAWLRGVASGIHPMNGRLSPCSNPSKRSAFWCVPSDVREVKTRPLLGPTLR</sequence>
<protein>
    <submittedName>
        <fullName evidence="1">Uncharacterized protein</fullName>
    </submittedName>
</protein>
<dbReference type="Proteomes" id="UP000434172">
    <property type="component" value="Unassembled WGS sequence"/>
</dbReference>
<accession>A0A8H3W1X4</accession>
<proteinExistence type="predicted"/>
<evidence type="ECO:0000313" key="2">
    <source>
        <dbReference type="Proteomes" id="UP000434172"/>
    </source>
</evidence>
<evidence type="ECO:0000313" key="1">
    <source>
        <dbReference type="EMBL" id="KAF0316773.1"/>
    </source>
</evidence>
<dbReference type="AlphaFoldDB" id="A0A8H3W1X4"/>
<organism evidence="1 2">
    <name type="scientific">Colletotrichum asianum</name>
    <dbReference type="NCBI Taxonomy" id="702518"/>
    <lineage>
        <taxon>Eukaryota</taxon>
        <taxon>Fungi</taxon>
        <taxon>Dikarya</taxon>
        <taxon>Ascomycota</taxon>
        <taxon>Pezizomycotina</taxon>
        <taxon>Sordariomycetes</taxon>
        <taxon>Hypocreomycetidae</taxon>
        <taxon>Glomerellales</taxon>
        <taxon>Glomerellaceae</taxon>
        <taxon>Colletotrichum</taxon>
        <taxon>Colletotrichum gloeosporioides species complex</taxon>
    </lineage>
</organism>
<dbReference type="EMBL" id="WOWK01000148">
    <property type="protein sequence ID" value="KAF0316773.1"/>
    <property type="molecule type" value="Genomic_DNA"/>
</dbReference>
<keyword evidence="2" id="KW-1185">Reference proteome</keyword>
<gene>
    <name evidence="1" type="ORF">GQ607_015975</name>
</gene>
<comment type="caution">
    <text evidence="1">The sequence shown here is derived from an EMBL/GenBank/DDBJ whole genome shotgun (WGS) entry which is preliminary data.</text>
</comment>
<reference evidence="1 2" key="1">
    <citation type="submission" date="2019-12" db="EMBL/GenBank/DDBJ databases">
        <title>A genome sequence resource for the geographically widespread anthracnose pathogen Colletotrichum asianum.</title>
        <authorList>
            <person name="Meng Y."/>
        </authorList>
    </citation>
    <scope>NUCLEOTIDE SEQUENCE [LARGE SCALE GENOMIC DNA]</scope>
    <source>
        <strain evidence="1 2">ICMP 18580</strain>
    </source>
</reference>